<dbReference type="AlphaFoldDB" id="A0A0D0E5C5"/>
<dbReference type="InParanoid" id="A0A0D0E5C5"/>
<dbReference type="GO" id="GO:0005737">
    <property type="term" value="C:cytoplasm"/>
    <property type="evidence" value="ECO:0007669"/>
    <property type="project" value="TreeGrafter"/>
</dbReference>
<feature type="compositionally biased region" description="Low complexity" evidence="1">
    <location>
        <begin position="274"/>
        <end position="297"/>
    </location>
</feature>
<evidence type="ECO:0000313" key="3">
    <source>
        <dbReference type="Proteomes" id="UP000054538"/>
    </source>
</evidence>
<feature type="compositionally biased region" description="Low complexity" evidence="1">
    <location>
        <begin position="593"/>
        <end position="610"/>
    </location>
</feature>
<dbReference type="Proteomes" id="UP000054538">
    <property type="component" value="Unassembled WGS sequence"/>
</dbReference>
<feature type="region of interest" description="Disordered" evidence="1">
    <location>
        <begin position="576"/>
        <end position="611"/>
    </location>
</feature>
<feature type="region of interest" description="Disordered" evidence="1">
    <location>
        <begin position="175"/>
        <end position="209"/>
    </location>
</feature>
<accession>A0A0D0E5C5</accession>
<dbReference type="GO" id="GO:0016020">
    <property type="term" value="C:membrane"/>
    <property type="evidence" value="ECO:0007669"/>
    <property type="project" value="TreeGrafter"/>
</dbReference>
<dbReference type="GO" id="GO:0034058">
    <property type="term" value="P:endosomal vesicle fusion"/>
    <property type="evidence" value="ECO:0007669"/>
    <property type="project" value="TreeGrafter"/>
</dbReference>
<dbReference type="InterPro" id="IPR032914">
    <property type="entry name" value="Vam6/VPS39/TRAP1"/>
</dbReference>
<feature type="compositionally biased region" description="Low complexity" evidence="1">
    <location>
        <begin position="330"/>
        <end position="345"/>
    </location>
</feature>
<protein>
    <recommendedName>
        <fullName evidence="4">Nuclear pore complex protein</fullName>
    </recommendedName>
</protein>
<name>A0A0D0E5C5_9AGAM</name>
<feature type="region of interest" description="Disordered" evidence="1">
    <location>
        <begin position="475"/>
        <end position="500"/>
    </location>
</feature>
<keyword evidence="3" id="KW-1185">Reference proteome</keyword>
<reference evidence="3" key="2">
    <citation type="submission" date="2015-01" db="EMBL/GenBank/DDBJ databases">
        <title>Evolutionary Origins and Diversification of the Mycorrhizal Mutualists.</title>
        <authorList>
            <consortium name="DOE Joint Genome Institute"/>
            <consortium name="Mycorrhizal Genomics Consortium"/>
            <person name="Kohler A."/>
            <person name="Kuo A."/>
            <person name="Nagy L.G."/>
            <person name="Floudas D."/>
            <person name="Copeland A."/>
            <person name="Barry K.W."/>
            <person name="Cichocki N."/>
            <person name="Veneault-Fourrey C."/>
            <person name="LaButti K."/>
            <person name="Lindquist E.A."/>
            <person name="Lipzen A."/>
            <person name="Lundell T."/>
            <person name="Morin E."/>
            <person name="Murat C."/>
            <person name="Riley R."/>
            <person name="Ohm R."/>
            <person name="Sun H."/>
            <person name="Tunlid A."/>
            <person name="Henrissat B."/>
            <person name="Grigoriev I.V."/>
            <person name="Hibbett D.S."/>
            <person name="Martin F."/>
        </authorList>
    </citation>
    <scope>NUCLEOTIDE SEQUENCE [LARGE SCALE GENOMIC DNA]</scope>
    <source>
        <strain evidence="3">Ve08.2h10</strain>
    </source>
</reference>
<sequence>MNPSSYPRSFVLLRGQSSIHSLLPSTLFAQVESLLQNGAPAEAEALLNRAEAGFTHGSTSAGDHTDILRYLHQCLAFAFMCRTRFGEAAGHFMRGAIDPRVIISYFDELRPALFDERPSFGSSQCEIGEKSSMAGAEGDYIEVDVWDGVREYMPQETSVDDIIRDYSPYLRPGALPASPSKSNLTDAESLTSDSHTTETESGTRTHPATLAMRQILKAEAEEMVKEILTAVLGSAQRWEGDIVEITSTALALLYAHARDVDSLSALFAPPPPTSSRSSSRPVSRSSSRPPSRPSSSPQIYPHSIPSATPAHSRPYHTYTSSYPSHDHQTHSPSPSVHAPHASYSSQSALTPTSTLAPSRPGTTLPFRPKVLAPALAQLNLWGALIEMWKVVGEGGKVVDIFVGLVEGKHVDPSVVDPLEEIFGILAPTSIDPPSITIGTGFRLTEQERRVLVRKWGVWLAGKDVEKGLKLLTSVQPPRTRRPTGAAGRGKDKEREQESQKADELAILSELRHTNILAAKRYLEWLVIGRGIGRGGKETTAETELFEELVWGCVEEVLEWVGDEAVGRLWRAKATSYASSPSTSTSSSPPPPSKSRLPPSLSLPPSHLSPISSPPRPPFLSYFASTTPNSPSKRARIKALLVLQCLNEGRGIAKDIQDRIVKGGCEKVLGLEMAILHSKIPSAQATLGTLHGLRDASTAESYALSGGAIGIVSVKVGVNAAEGCGLADWGGWFGRGSAGGVKAEERRGREGDLVKMLLEVYMEDGDTQQTARLLNSQAGRLDVIDIIPLVPPAWPLHTISTYLTRSLRGAQHISHETQIVKAICAGQNLAVLEQTFEVLREEGAIVEEAVSDGEGENGAFGGEGGAGKSFDEKVGLHLSEREARLDVVDVHVDGGEA</sequence>
<dbReference type="PANTHER" id="PTHR12894:SF27">
    <property type="entry name" value="TRANSFORMING GROWTH FACTOR-BETA RECEPTOR-ASSOCIATED PROTEIN 1"/>
    <property type="match status" value="1"/>
</dbReference>
<evidence type="ECO:0000313" key="2">
    <source>
        <dbReference type="EMBL" id="KIK96539.1"/>
    </source>
</evidence>
<feature type="region of interest" description="Disordered" evidence="1">
    <location>
        <begin position="266"/>
        <end position="361"/>
    </location>
</feature>
<feature type="compositionally biased region" description="Basic and acidic residues" evidence="1">
    <location>
        <begin position="488"/>
        <end position="500"/>
    </location>
</feature>
<dbReference type="OrthoDB" id="10258882at2759"/>
<feature type="compositionally biased region" description="Polar residues" evidence="1">
    <location>
        <begin position="179"/>
        <end position="194"/>
    </location>
</feature>
<dbReference type="EMBL" id="KN824981">
    <property type="protein sequence ID" value="KIK96539.1"/>
    <property type="molecule type" value="Genomic_DNA"/>
</dbReference>
<gene>
    <name evidence="2" type="ORF">PAXRUDRAFT_300348</name>
</gene>
<reference evidence="2 3" key="1">
    <citation type="submission" date="2014-04" db="EMBL/GenBank/DDBJ databases">
        <authorList>
            <consortium name="DOE Joint Genome Institute"/>
            <person name="Kuo A."/>
            <person name="Kohler A."/>
            <person name="Jargeat P."/>
            <person name="Nagy L.G."/>
            <person name="Floudas D."/>
            <person name="Copeland A."/>
            <person name="Barry K.W."/>
            <person name="Cichocki N."/>
            <person name="Veneault-Fourrey C."/>
            <person name="LaButti K."/>
            <person name="Lindquist E.A."/>
            <person name="Lipzen A."/>
            <person name="Lundell T."/>
            <person name="Morin E."/>
            <person name="Murat C."/>
            <person name="Sun H."/>
            <person name="Tunlid A."/>
            <person name="Henrissat B."/>
            <person name="Grigoriev I.V."/>
            <person name="Hibbett D.S."/>
            <person name="Martin F."/>
            <person name="Nordberg H.P."/>
            <person name="Cantor M.N."/>
            <person name="Hua S.X."/>
        </authorList>
    </citation>
    <scope>NUCLEOTIDE SEQUENCE [LARGE SCALE GENOMIC DNA]</scope>
    <source>
        <strain evidence="2 3">Ve08.2h10</strain>
    </source>
</reference>
<proteinExistence type="predicted"/>
<dbReference type="PANTHER" id="PTHR12894">
    <property type="entry name" value="CNH DOMAIN CONTAINING"/>
    <property type="match status" value="1"/>
</dbReference>
<evidence type="ECO:0000256" key="1">
    <source>
        <dbReference type="SAM" id="MobiDB-lite"/>
    </source>
</evidence>
<dbReference type="GO" id="GO:0006914">
    <property type="term" value="P:autophagy"/>
    <property type="evidence" value="ECO:0007669"/>
    <property type="project" value="TreeGrafter"/>
</dbReference>
<dbReference type="HOGENOM" id="CLU_004400_1_0_1"/>
<evidence type="ECO:0008006" key="4">
    <source>
        <dbReference type="Google" id="ProtNLM"/>
    </source>
</evidence>
<feature type="compositionally biased region" description="Polar residues" evidence="1">
    <location>
        <begin position="346"/>
        <end position="356"/>
    </location>
</feature>
<dbReference type="STRING" id="930991.A0A0D0E5C5"/>
<organism evidence="2 3">
    <name type="scientific">Paxillus rubicundulus Ve08.2h10</name>
    <dbReference type="NCBI Taxonomy" id="930991"/>
    <lineage>
        <taxon>Eukaryota</taxon>
        <taxon>Fungi</taxon>
        <taxon>Dikarya</taxon>
        <taxon>Basidiomycota</taxon>
        <taxon>Agaricomycotina</taxon>
        <taxon>Agaricomycetes</taxon>
        <taxon>Agaricomycetidae</taxon>
        <taxon>Boletales</taxon>
        <taxon>Paxilineae</taxon>
        <taxon>Paxillaceae</taxon>
        <taxon>Paxillus</taxon>
    </lineage>
</organism>